<keyword evidence="3" id="KW-1133">Transmembrane helix</keyword>
<protein>
    <submittedName>
        <fullName evidence="4">Prepilin-type N-terminal cleavage/methylation domain-containing protein</fullName>
    </submittedName>
</protein>
<dbReference type="GO" id="GO:0009986">
    <property type="term" value="C:cell surface"/>
    <property type="evidence" value="ECO:0007669"/>
    <property type="project" value="UniProtKB-SubCell"/>
</dbReference>
<reference evidence="4 5" key="1">
    <citation type="submission" date="2016-11" db="EMBL/GenBank/DDBJ databases">
        <authorList>
            <person name="Jaros S."/>
            <person name="Januszkiewicz K."/>
            <person name="Wedrychowicz H."/>
        </authorList>
    </citation>
    <scope>NUCLEOTIDE SEQUENCE [LARGE SCALE GENOMIC DNA]</scope>
    <source>
        <strain evidence="4 5">DSM 44666</strain>
    </source>
</reference>
<keyword evidence="3" id="KW-0812">Transmembrane</keyword>
<evidence type="ECO:0000313" key="5">
    <source>
        <dbReference type="Proteomes" id="UP000184476"/>
    </source>
</evidence>
<proteinExistence type="predicted"/>
<evidence type="ECO:0000256" key="1">
    <source>
        <dbReference type="ARBA" id="ARBA00004241"/>
    </source>
</evidence>
<accession>A0A1M4V4A9</accession>
<sequence>MNQEGYTLVEVLVAFFVLGILVSFSLPILSHVKQVTHEQSLNKEAVFLLQEYIERLRSACPRQNKELQFDRIKNHTHYRILWNCVQREARLWEWKVEIIWNQINGGQQKQILIGNWFQ</sequence>
<comment type="subcellular location">
    <subcellularLocation>
        <location evidence="1">Cell surface</location>
    </subcellularLocation>
</comment>
<gene>
    <name evidence="4" type="ORF">SAMN05444392_102159</name>
</gene>
<dbReference type="EMBL" id="FQVL01000002">
    <property type="protein sequence ID" value="SHE63737.1"/>
    <property type="molecule type" value="Genomic_DNA"/>
</dbReference>
<dbReference type="InterPro" id="IPR012902">
    <property type="entry name" value="N_methyl_site"/>
</dbReference>
<feature type="transmembrane region" description="Helical" evidence="3">
    <location>
        <begin position="6"/>
        <end position="29"/>
    </location>
</feature>
<keyword evidence="5" id="KW-1185">Reference proteome</keyword>
<dbReference type="NCBIfam" id="TIGR02532">
    <property type="entry name" value="IV_pilin_GFxxxE"/>
    <property type="match status" value="1"/>
</dbReference>
<organism evidence="4 5">
    <name type="scientific">Seinonella peptonophila</name>
    <dbReference type="NCBI Taxonomy" id="112248"/>
    <lineage>
        <taxon>Bacteria</taxon>
        <taxon>Bacillati</taxon>
        <taxon>Bacillota</taxon>
        <taxon>Bacilli</taxon>
        <taxon>Bacillales</taxon>
        <taxon>Thermoactinomycetaceae</taxon>
        <taxon>Seinonella</taxon>
    </lineage>
</organism>
<evidence type="ECO:0000313" key="4">
    <source>
        <dbReference type="EMBL" id="SHE63737.1"/>
    </source>
</evidence>
<dbReference type="AlphaFoldDB" id="A0A1M4V4A9"/>
<dbReference type="Pfam" id="PF07963">
    <property type="entry name" value="N_methyl"/>
    <property type="match status" value="1"/>
</dbReference>
<dbReference type="RefSeq" id="WP_073153351.1">
    <property type="nucleotide sequence ID" value="NZ_FQVL01000002.1"/>
</dbReference>
<keyword evidence="2" id="KW-0178">Competence</keyword>
<dbReference type="PROSITE" id="PS00409">
    <property type="entry name" value="PROKAR_NTER_METHYL"/>
    <property type="match status" value="1"/>
</dbReference>
<evidence type="ECO:0000256" key="3">
    <source>
        <dbReference type="SAM" id="Phobius"/>
    </source>
</evidence>
<keyword evidence="3" id="KW-0472">Membrane</keyword>
<name>A0A1M4V4A9_9BACL</name>
<evidence type="ECO:0000256" key="2">
    <source>
        <dbReference type="ARBA" id="ARBA00023287"/>
    </source>
</evidence>
<dbReference type="GO" id="GO:0030420">
    <property type="term" value="P:establishment of competence for transformation"/>
    <property type="evidence" value="ECO:0007669"/>
    <property type="project" value="UniProtKB-KW"/>
</dbReference>
<dbReference type="Proteomes" id="UP000184476">
    <property type="component" value="Unassembled WGS sequence"/>
</dbReference>
<dbReference type="STRING" id="112248.SAMN05444392_102159"/>